<name>A0A6I1EI41_9BURK</name>
<comment type="caution">
    <text evidence="1">The sequence shown here is derived from an EMBL/GenBank/DDBJ whole genome shotgun (WGS) entry which is preliminary data.</text>
</comment>
<reference evidence="1 2" key="1">
    <citation type="submission" date="2019-10" db="EMBL/GenBank/DDBJ databases">
        <title>Genome diversity of Sutterella seckii.</title>
        <authorList>
            <person name="Chaplin A.V."/>
            <person name="Sokolova S.R."/>
            <person name="Mosin K.A."/>
            <person name="Ivanova E.L."/>
            <person name="Kochetkova T.O."/>
            <person name="Goltsov A.Y."/>
            <person name="Trofimov D.Y."/>
            <person name="Efimov B.A."/>
        </authorList>
    </citation>
    <scope>NUCLEOTIDE SEQUENCE [LARGE SCALE GENOMIC DNA]</scope>
    <source>
        <strain evidence="1 2">ASD393</strain>
    </source>
</reference>
<organism evidence="1 2">
    <name type="scientific">Sutterella seckii</name>
    <dbReference type="NCBI Taxonomy" id="1944635"/>
    <lineage>
        <taxon>Bacteria</taxon>
        <taxon>Pseudomonadati</taxon>
        <taxon>Pseudomonadota</taxon>
        <taxon>Betaproteobacteria</taxon>
        <taxon>Burkholderiales</taxon>
        <taxon>Sutterellaceae</taxon>
        <taxon>Sutterella</taxon>
    </lineage>
</organism>
<protein>
    <recommendedName>
        <fullName evidence="3">DUF697 domain-containing protein</fullName>
    </recommendedName>
</protein>
<gene>
    <name evidence="1" type="ORF">GBM95_10290</name>
</gene>
<sequence>MDAESGPEEVRDSSDALHETAREMRALVRKRGALSAAAAVLPVPGIDIAVDAATFADMLMRINRAFQLSPEQIERLHTDERLAVLTALSQVSAVFAGRYVTSAAVLTVVKQVGSRWMTGKAAKWVPIAGQGAAAALSYWTVVKLGDAHIAECLRVRDRVRALLAAPKATNAAPGA</sequence>
<dbReference type="Proteomes" id="UP000430564">
    <property type="component" value="Unassembled WGS sequence"/>
</dbReference>
<dbReference type="AlphaFoldDB" id="A0A6I1EI41"/>
<evidence type="ECO:0000313" key="1">
    <source>
        <dbReference type="EMBL" id="KAB7654450.1"/>
    </source>
</evidence>
<accession>A0A6I1EI41</accession>
<evidence type="ECO:0000313" key="2">
    <source>
        <dbReference type="Proteomes" id="UP000430564"/>
    </source>
</evidence>
<dbReference type="RefSeq" id="WP_152159016.1">
    <property type="nucleotide sequence ID" value="NZ_WEHX01000102.1"/>
</dbReference>
<dbReference type="OrthoDB" id="2646363at2"/>
<dbReference type="EMBL" id="WEHX01000102">
    <property type="protein sequence ID" value="KAB7654450.1"/>
    <property type="molecule type" value="Genomic_DNA"/>
</dbReference>
<evidence type="ECO:0008006" key="3">
    <source>
        <dbReference type="Google" id="ProtNLM"/>
    </source>
</evidence>
<proteinExistence type="predicted"/>